<organism evidence="2 3">
    <name type="scientific">Araneus ventricosus</name>
    <name type="common">Orbweaver spider</name>
    <name type="synonym">Epeira ventricosa</name>
    <dbReference type="NCBI Taxonomy" id="182803"/>
    <lineage>
        <taxon>Eukaryota</taxon>
        <taxon>Metazoa</taxon>
        <taxon>Ecdysozoa</taxon>
        <taxon>Arthropoda</taxon>
        <taxon>Chelicerata</taxon>
        <taxon>Arachnida</taxon>
        <taxon>Araneae</taxon>
        <taxon>Araneomorphae</taxon>
        <taxon>Entelegynae</taxon>
        <taxon>Araneoidea</taxon>
        <taxon>Araneidae</taxon>
        <taxon>Araneus</taxon>
    </lineage>
</organism>
<feature type="region of interest" description="Disordered" evidence="1">
    <location>
        <begin position="102"/>
        <end position="125"/>
    </location>
</feature>
<accession>A0A4Y2DL96</accession>
<gene>
    <name evidence="2" type="ORF">AVEN_46668_1</name>
</gene>
<dbReference type="EMBL" id="BGPR01089860">
    <property type="protein sequence ID" value="GBM16969.1"/>
    <property type="molecule type" value="Genomic_DNA"/>
</dbReference>
<name>A0A4Y2DL96_ARAVE</name>
<proteinExistence type="predicted"/>
<dbReference type="Proteomes" id="UP000499080">
    <property type="component" value="Unassembled WGS sequence"/>
</dbReference>
<dbReference type="AlphaFoldDB" id="A0A4Y2DL96"/>
<sequence length="147" mass="16726">MTHPLGLGSTKMDGEVSNRAIINHDPHPPGRGRVKPRKLLKMTHVHRLTHWVQSLQGWTGKSQTQHPGTAFIIKFKTTFQIRTFPFGRYKALSYFQVAESKISSSTTKRAKRKKAPTGATKHERKINEPKQQNLLKQEINSTIANTF</sequence>
<evidence type="ECO:0000256" key="1">
    <source>
        <dbReference type="SAM" id="MobiDB-lite"/>
    </source>
</evidence>
<keyword evidence="3" id="KW-1185">Reference proteome</keyword>
<evidence type="ECO:0000313" key="3">
    <source>
        <dbReference type="Proteomes" id="UP000499080"/>
    </source>
</evidence>
<comment type="caution">
    <text evidence="2">The sequence shown here is derived from an EMBL/GenBank/DDBJ whole genome shotgun (WGS) entry which is preliminary data.</text>
</comment>
<protein>
    <submittedName>
        <fullName evidence="2">Uncharacterized protein</fullName>
    </submittedName>
</protein>
<evidence type="ECO:0000313" key="2">
    <source>
        <dbReference type="EMBL" id="GBM16969.1"/>
    </source>
</evidence>
<reference evidence="2 3" key="1">
    <citation type="journal article" date="2019" name="Sci. Rep.">
        <title>Orb-weaving spider Araneus ventricosus genome elucidates the spidroin gene catalogue.</title>
        <authorList>
            <person name="Kono N."/>
            <person name="Nakamura H."/>
            <person name="Ohtoshi R."/>
            <person name="Moran D.A.P."/>
            <person name="Shinohara A."/>
            <person name="Yoshida Y."/>
            <person name="Fujiwara M."/>
            <person name="Mori M."/>
            <person name="Tomita M."/>
            <person name="Arakawa K."/>
        </authorList>
    </citation>
    <scope>NUCLEOTIDE SEQUENCE [LARGE SCALE GENOMIC DNA]</scope>
</reference>